<reference evidence="5" key="2">
    <citation type="submission" date="2023-01" db="EMBL/GenBank/DDBJ databases">
        <title>Draft genome sequence of Devosia yakushimensis strain NBRC 103855.</title>
        <authorList>
            <person name="Sun Q."/>
            <person name="Mori K."/>
        </authorList>
    </citation>
    <scope>NUCLEOTIDE SEQUENCE</scope>
    <source>
        <strain evidence="5">NBRC 103855</strain>
    </source>
</reference>
<protein>
    <recommendedName>
        <fullName evidence="7">Gfo/Idh/MocA family oxidoreductase</fullName>
    </recommendedName>
</protein>
<gene>
    <name evidence="5" type="ORF">GCM10007913_00710</name>
</gene>
<dbReference type="InterPro" id="IPR000683">
    <property type="entry name" value="Gfo/Idh/MocA-like_OxRdtase_N"/>
</dbReference>
<dbReference type="Gene3D" id="3.40.50.720">
    <property type="entry name" value="NAD(P)-binding Rossmann-like Domain"/>
    <property type="match status" value="1"/>
</dbReference>
<dbReference type="EMBL" id="BSNG01000001">
    <property type="protein sequence ID" value="GLQ08139.1"/>
    <property type="molecule type" value="Genomic_DNA"/>
</dbReference>
<dbReference type="SUPFAM" id="SSF55347">
    <property type="entry name" value="Glyceraldehyde-3-phosphate dehydrogenase-like, C-terminal domain"/>
    <property type="match status" value="1"/>
</dbReference>
<dbReference type="RefSeq" id="WP_284386837.1">
    <property type="nucleotide sequence ID" value="NZ_BSNG01000001.1"/>
</dbReference>
<evidence type="ECO:0008006" key="7">
    <source>
        <dbReference type="Google" id="ProtNLM"/>
    </source>
</evidence>
<evidence type="ECO:0000259" key="3">
    <source>
        <dbReference type="Pfam" id="PF01408"/>
    </source>
</evidence>
<evidence type="ECO:0000259" key="4">
    <source>
        <dbReference type="Pfam" id="PF22725"/>
    </source>
</evidence>
<dbReference type="InterPro" id="IPR036291">
    <property type="entry name" value="NAD(P)-bd_dom_sf"/>
</dbReference>
<evidence type="ECO:0000313" key="6">
    <source>
        <dbReference type="Proteomes" id="UP001161406"/>
    </source>
</evidence>
<accession>A0ABQ5UA75</accession>
<sequence length="345" mass="36195">MTANAANIAIAGCGAVSTLYYAPALALLQQQGRIGGVRAFDPDMDRARAFAGLLQEARISPSFADLLAAPADLMIVASPPMVHADQAIAALNAGRHVLCEKPLAVGSAQAQQMIDAAARSNRRLLAGHIRRQFPATNAIADIIQSGLLGDISAVSCFEGGPFAWPVSGPGYFTKAASGGGVLQDIGTHCLDLLTWWLGQPAGLSYEDDALGGVEANCLVRLDYPGFEARIRLSRDWAQPNVYRIAGAKGWLEWPVNDPVNFTLYLSGSGIAHVRTEAPAGDEFHLAFARQIEAALDGGANAVSASAVLPVIAMIDACYAARTPMHLPWLAPDEAARARTLAGTAS</sequence>
<dbReference type="Pfam" id="PF22725">
    <property type="entry name" value="GFO_IDH_MocA_C3"/>
    <property type="match status" value="1"/>
</dbReference>
<dbReference type="SUPFAM" id="SSF51735">
    <property type="entry name" value="NAD(P)-binding Rossmann-fold domains"/>
    <property type="match status" value="1"/>
</dbReference>
<keyword evidence="2" id="KW-0560">Oxidoreductase</keyword>
<feature type="domain" description="GFO/IDH/MocA-like oxidoreductase" evidence="4">
    <location>
        <begin position="138"/>
        <end position="252"/>
    </location>
</feature>
<dbReference type="Pfam" id="PF01408">
    <property type="entry name" value="GFO_IDH_MocA"/>
    <property type="match status" value="1"/>
</dbReference>
<proteinExistence type="inferred from homology"/>
<name>A0ABQ5UA75_9HYPH</name>
<evidence type="ECO:0000313" key="5">
    <source>
        <dbReference type="EMBL" id="GLQ08139.1"/>
    </source>
</evidence>
<reference evidence="5" key="1">
    <citation type="journal article" date="2014" name="Int. J. Syst. Evol. Microbiol.">
        <title>Complete genome of a new Firmicutes species belonging to the dominant human colonic microbiota ('Ruminococcus bicirculans') reveals two chromosomes and a selective capacity to utilize plant glucans.</title>
        <authorList>
            <consortium name="NISC Comparative Sequencing Program"/>
            <person name="Wegmann U."/>
            <person name="Louis P."/>
            <person name="Goesmann A."/>
            <person name="Henrissat B."/>
            <person name="Duncan S.H."/>
            <person name="Flint H.J."/>
        </authorList>
    </citation>
    <scope>NUCLEOTIDE SEQUENCE</scope>
    <source>
        <strain evidence="5">NBRC 103855</strain>
    </source>
</reference>
<comment type="similarity">
    <text evidence="1">Belongs to the Gfo/Idh/MocA family.</text>
</comment>
<comment type="caution">
    <text evidence="5">The sequence shown here is derived from an EMBL/GenBank/DDBJ whole genome shotgun (WGS) entry which is preliminary data.</text>
</comment>
<keyword evidence="6" id="KW-1185">Reference proteome</keyword>
<feature type="domain" description="Gfo/Idh/MocA-like oxidoreductase N-terminal" evidence="3">
    <location>
        <begin position="7"/>
        <end position="128"/>
    </location>
</feature>
<dbReference type="InterPro" id="IPR055170">
    <property type="entry name" value="GFO_IDH_MocA-like_dom"/>
</dbReference>
<evidence type="ECO:0000256" key="2">
    <source>
        <dbReference type="ARBA" id="ARBA00023002"/>
    </source>
</evidence>
<dbReference type="InterPro" id="IPR051317">
    <property type="entry name" value="Gfo/Idh/MocA_oxidoreduct"/>
</dbReference>
<dbReference type="Proteomes" id="UP001161406">
    <property type="component" value="Unassembled WGS sequence"/>
</dbReference>
<evidence type="ECO:0000256" key="1">
    <source>
        <dbReference type="ARBA" id="ARBA00010928"/>
    </source>
</evidence>
<organism evidence="5 6">
    <name type="scientific">Devosia yakushimensis</name>
    <dbReference type="NCBI Taxonomy" id="470028"/>
    <lineage>
        <taxon>Bacteria</taxon>
        <taxon>Pseudomonadati</taxon>
        <taxon>Pseudomonadota</taxon>
        <taxon>Alphaproteobacteria</taxon>
        <taxon>Hyphomicrobiales</taxon>
        <taxon>Devosiaceae</taxon>
        <taxon>Devosia</taxon>
    </lineage>
</organism>
<dbReference type="PANTHER" id="PTHR43708:SF5">
    <property type="entry name" value="CONSERVED EXPRESSED OXIDOREDUCTASE (EUROFUNG)-RELATED"/>
    <property type="match status" value="1"/>
</dbReference>
<dbReference type="PANTHER" id="PTHR43708">
    <property type="entry name" value="CONSERVED EXPRESSED OXIDOREDUCTASE (EUROFUNG)"/>
    <property type="match status" value="1"/>
</dbReference>
<dbReference type="Gene3D" id="3.30.360.10">
    <property type="entry name" value="Dihydrodipicolinate Reductase, domain 2"/>
    <property type="match status" value="1"/>
</dbReference>